<dbReference type="InterPro" id="IPR055270">
    <property type="entry name" value="Glyco_tran_10_C"/>
</dbReference>
<evidence type="ECO:0000313" key="13">
    <source>
        <dbReference type="EMBL" id="CAF1020313.1"/>
    </source>
</evidence>
<evidence type="ECO:0000256" key="6">
    <source>
        <dbReference type="ARBA" id="ARBA00022968"/>
    </source>
</evidence>
<organism evidence="14 15">
    <name type="scientific">Adineta steineri</name>
    <dbReference type="NCBI Taxonomy" id="433720"/>
    <lineage>
        <taxon>Eukaryota</taxon>
        <taxon>Metazoa</taxon>
        <taxon>Spiralia</taxon>
        <taxon>Gnathifera</taxon>
        <taxon>Rotifera</taxon>
        <taxon>Eurotatoria</taxon>
        <taxon>Bdelloidea</taxon>
        <taxon>Adinetida</taxon>
        <taxon>Adinetidae</taxon>
        <taxon>Adineta</taxon>
    </lineage>
</organism>
<dbReference type="Proteomes" id="UP000663832">
    <property type="component" value="Unassembled WGS sequence"/>
</dbReference>
<evidence type="ECO:0000313" key="14">
    <source>
        <dbReference type="EMBL" id="CAF1642216.1"/>
    </source>
</evidence>
<accession>A0A816E517</accession>
<evidence type="ECO:0000256" key="7">
    <source>
        <dbReference type="ARBA" id="ARBA00022989"/>
    </source>
</evidence>
<evidence type="ECO:0000256" key="2">
    <source>
        <dbReference type="ARBA" id="ARBA00008919"/>
    </source>
</evidence>
<evidence type="ECO:0000256" key="1">
    <source>
        <dbReference type="ARBA" id="ARBA00004922"/>
    </source>
</evidence>
<evidence type="ECO:0000256" key="11">
    <source>
        <dbReference type="RuleBase" id="RU003832"/>
    </source>
</evidence>
<dbReference type="EMBL" id="CAJNOM010003151">
    <property type="protein sequence ID" value="CAF1642216.1"/>
    <property type="molecule type" value="Genomic_DNA"/>
</dbReference>
<reference evidence="14" key="1">
    <citation type="submission" date="2021-02" db="EMBL/GenBank/DDBJ databases">
        <authorList>
            <person name="Nowell W R."/>
        </authorList>
    </citation>
    <scope>NUCLEOTIDE SEQUENCE</scope>
</reference>
<evidence type="ECO:0000256" key="9">
    <source>
        <dbReference type="ARBA" id="ARBA00023180"/>
    </source>
</evidence>
<dbReference type="PANTHER" id="PTHR11929:SF194">
    <property type="entry name" value="ALPHA-(1,3)-FUCOSYLTRANSFERASE 10"/>
    <property type="match status" value="1"/>
</dbReference>
<evidence type="ECO:0000256" key="4">
    <source>
        <dbReference type="ARBA" id="ARBA00022679"/>
    </source>
</evidence>
<dbReference type="Pfam" id="PF00852">
    <property type="entry name" value="Glyco_transf_10"/>
    <property type="match status" value="1"/>
</dbReference>
<evidence type="ECO:0000256" key="3">
    <source>
        <dbReference type="ARBA" id="ARBA00022676"/>
    </source>
</evidence>
<keyword evidence="4 11" id="KW-0808">Transferase</keyword>
<keyword evidence="5 11" id="KW-0812">Transmembrane</keyword>
<dbReference type="UniPathway" id="UPA00378"/>
<comment type="pathway">
    <text evidence="1">Protein modification; protein glycosylation.</text>
</comment>
<dbReference type="PANTHER" id="PTHR11929">
    <property type="entry name" value="ALPHA- 1,3 -FUCOSYLTRANSFERASE"/>
    <property type="match status" value="1"/>
</dbReference>
<feature type="domain" description="Fucosyltransferase C-terminal" evidence="12">
    <location>
        <begin position="9"/>
        <end position="166"/>
    </location>
</feature>
<dbReference type="SUPFAM" id="SSF53756">
    <property type="entry name" value="UDP-Glycosyltransferase/glycogen phosphorylase"/>
    <property type="match status" value="1"/>
</dbReference>
<evidence type="ECO:0000256" key="5">
    <source>
        <dbReference type="ARBA" id="ARBA00022692"/>
    </source>
</evidence>
<dbReference type="FunFam" id="3.40.50.11660:FF:000002">
    <property type="entry name" value="Alpha-(1,3)-fucosyltransferase"/>
    <property type="match status" value="1"/>
</dbReference>
<gene>
    <name evidence="13" type="ORF">BJG266_LOCUS16964</name>
    <name evidence="14" type="ORF">QVE165_LOCUS59650</name>
</gene>
<dbReference type="InterPro" id="IPR001503">
    <property type="entry name" value="Glyco_trans_10"/>
</dbReference>
<keyword evidence="3 11" id="KW-0328">Glycosyltransferase</keyword>
<comment type="subcellular location">
    <subcellularLocation>
        <location evidence="10">Endomembrane system</location>
        <topology evidence="10">Single-pass type II membrane protein</topology>
    </subcellularLocation>
    <subcellularLocation>
        <location evidence="11">Golgi apparatus</location>
        <location evidence="11">Golgi stack membrane</location>
        <topology evidence="11">Single-pass type II membrane protein</topology>
    </subcellularLocation>
</comment>
<dbReference type="OrthoDB" id="427096at2759"/>
<name>A0A816E517_9BILA</name>
<protein>
    <recommendedName>
        <fullName evidence="11">Fucosyltransferase</fullName>
        <ecNumber evidence="11">2.4.1.-</ecNumber>
    </recommendedName>
</protein>
<comment type="similarity">
    <text evidence="2 11">Belongs to the glycosyltransferase 10 family.</text>
</comment>
<dbReference type="GO" id="GO:0032580">
    <property type="term" value="C:Golgi cisterna membrane"/>
    <property type="evidence" value="ECO:0007669"/>
    <property type="project" value="UniProtKB-SubCell"/>
</dbReference>
<dbReference type="Gene3D" id="3.40.50.11660">
    <property type="entry name" value="Glycosyl transferase family 10, C-terminal domain"/>
    <property type="match status" value="1"/>
</dbReference>
<dbReference type="EC" id="2.4.1.-" evidence="11"/>
<keyword evidence="9" id="KW-0325">Glycoprotein</keyword>
<dbReference type="SUPFAM" id="SSF52047">
    <property type="entry name" value="RNI-like"/>
    <property type="match status" value="1"/>
</dbReference>
<dbReference type="GO" id="GO:0046920">
    <property type="term" value="F:alpha-(1-&gt;3)-fucosyltransferase activity"/>
    <property type="evidence" value="ECO:0007669"/>
    <property type="project" value="TreeGrafter"/>
</dbReference>
<keyword evidence="15" id="KW-1185">Reference proteome</keyword>
<evidence type="ECO:0000256" key="8">
    <source>
        <dbReference type="ARBA" id="ARBA00023136"/>
    </source>
</evidence>
<keyword evidence="11" id="KW-0333">Golgi apparatus</keyword>
<dbReference type="EMBL" id="CAJNOI010000080">
    <property type="protein sequence ID" value="CAF1020313.1"/>
    <property type="molecule type" value="Genomic_DNA"/>
</dbReference>
<comment type="caution">
    <text evidence="14">The sequence shown here is derived from an EMBL/GenBank/DDBJ whole genome shotgun (WGS) entry which is preliminary data.</text>
</comment>
<keyword evidence="6" id="KW-0735">Signal-anchor</keyword>
<keyword evidence="7" id="KW-1133">Transmembrane helix</keyword>
<evidence type="ECO:0000259" key="12">
    <source>
        <dbReference type="Pfam" id="PF00852"/>
    </source>
</evidence>
<keyword evidence="8" id="KW-0472">Membrane</keyword>
<evidence type="ECO:0000256" key="10">
    <source>
        <dbReference type="ARBA" id="ARBA00060399"/>
    </source>
</evidence>
<proteinExistence type="inferred from homology"/>
<dbReference type="InterPro" id="IPR038577">
    <property type="entry name" value="GT10-like_C_sf"/>
</dbReference>
<sequence length="293" mass="34282">MNTSYIKAPIMWMNSNCKAKSRRTQYMKELMKYIDVDNYGTCGEKIRQLPEHIVQIQGSRNRTLKQIATYNWEGGKLALSRDYLFTISIENSLTYDYISEKLWQPLAAGSIPIYLGAPNVYDWLPCRADCMIDLRKFKTPKDAAMFIRSVAKNKTLYESYHQWRKEPVSDKFQKILDYYARLDKIFYSSDTLNSHFSHLIRNTPIYLNLQNIHETKFSRFCCEILPEIKQNISSLHLSNKDACDQTNAFFFSFYLLADYSHLQSLDLNSSQIDDELIVSVLPLDHLQKLSIKT</sequence>
<dbReference type="AlphaFoldDB" id="A0A816E517"/>
<dbReference type="Proteomes" id="UP000663877">
    <property type="component" value="Unassembled WGS sequence"/>
</dbReference>
<evidence type="ECO:0000313" key="15">
    <source>
        <dbReference type="Proteomes" id="UP000663832"/>
    </source>
</evidence>